<feature type="transmembrane region" description="Helical" evidence="2">
    <location>
        <begin position="66"/>
        <end position="84"/>
    </location>
</feature>
<sequence>MAWFVSQDVAAEKVDAMRRFERTRYLWKFLPVVEAFVVVLLLLSWLTPSLSVGEYLQRILSGGWTGGAFIFVIVNVLIALIFSLSNHHQKVTEPDLYFQSVSSSKTTNTLGGLSSATTTTPLGGYSSSSAVVSKPPESENEEKTSGEKSGTDLSSVTLTAEEARPVRREMVRAVSSVAETAHVIRRKNEMTFLPPIATESSSDHQVYRRSRSERLDVRGEFRRSMRRLCDMDDLSSDEFRSTVETFIAGKKKMLLKEWMKPFSGSVTLSGGQDWKATLRVPPPDTRYQTGAFCIPVLEKIDPNTNVIQDVAAEKVDAMRRFERTRYLWKFLPVIEALVIMLLLLSWLTPSLSVGEYLRRILSGGWTGGVFIFVIVNVLIALIFSLSNHHQKVTEPDLYFQYVSSSATTTTLGGLSSATTTTLLGGYSSSSAVVSETPASENEENTSDGKSGTDLTSVSLTNKEARPVRREMVRAVSSVTETAHAIRRKHEMTFLPPVATESSSDHQVYRRSRSERLDVRGEFRRSMRRLCDMDDLSSDEFRSTVETFIAGKKKMLLKEWMKP</sequence>
<keyword evidence="2" id="KW-1133">Transmembrane helix</keyword>
<feature type="transmembrane region" description="Helical" evidence="2">
    <location>
        <begin position="326"/>
        <end position="348"/>
    </location>
</feature>
<name>A0A8S9RYT6_BRACR</name>
<dbReference type="Proteomes" id="UP000712600">
    <property type="component" value="Unassembled WGS sequence"/>
</dbReference>
<accession>A0A8S9RYT6</accession>
<gene>
    <name evidence="3" type="ORF">F2Q69_00028082</name>
</gene>
<evidence type="ECO:0000313" key="3">
    <source>
        <dbReference type="EMBL" id="KAF3584804.1"/>
    </source>
</evidence>
<feature type="compositionally biased region" description="Low complexity" evidence="1">
    <location>
        <begin position="106"/>
        <end position="124"/>
    </location>
</feature>
<dbReference type="EMBL" id="QGKX02000088">
    <property type="protein sequence ID" value="KAF3584804.1"/>
    <property type="molecule type" value="Genomic_DNA"/>
</dbReference>
<feature type="transmembrane region" description="Helical" evidence="2">
    <location>
        <begin position="360"/>
        <end position="383"/>
    </location>
</feature>
<feature type="compositionally biased region" description="Basic and acidic residues" evidence="1">
    <location>
        <begin position="141"/>
        <end position="150"/>
    </location>
</feature>
<keyword evidence="2" id="KW-0812">Transmembrane</keyword>
<evidence type="ECO:0000313" key="4">
    <source>
        <dbReference type="Proteomes" id="UP000712600"/>
    </source>
</evidence>
<evidence type="ECO:0000256" key="1">
    <source>
        <dbReference type="SAM" id="MobiDB-lite"/>
    </source>
</evidence>
<evidence type="ECO:0000256" key="2">
    <source>
        <dbReference type="SAM" id="Phobius"/>
    </source>
</evidence>
<comment type="caution">
    <text evidence="3">The sequence shown here is derived from an EMBL/GenBank/DDBJ whole genome shotgun (WGS) entry which is preliminary data.</text>
</comment>
<feature type="compositionally biased region" description="Polar residues" evidence="1">
    <location>
        <begin position="447"/>
        <end position="456"/>
    </location>
</feature>
<reference evidence="3" key="1">
    <citation type="submission" date="2019-12" db="EMBL/GenBank/DDBJ databases">
        <title>Genome sequencing and annotation of Brassica cretica.</title>
        <authorList>
            <person name="Studholme D.J."/>
            <person name="Sarris P."/>
        </authorList>
    </citation>
    <scope>NUCLEOTIDE SEQUENCE</scope>
    <source>
        <strain evidence="3">PFS-109/04</strain>
        <tissue evidence="3">Leaf</tissue>
    </source>
</reference>
<feature type="region of interest" description="Disordered" evidence="1">
    <location>
        <begin position="106"/>
        <end position="161"/>
    </location>
</feature>
<feature type="transmembrane region" description="Helical" evidence="2">
    <location>
        <begin position="25"/>
        <end position="46"/>
    </location>
</feature>
<proteinExistence type="predicted"/>
<dbReference type="AlphaFoldDB" id="A0A8S9RYT6"/>
<dbReference type="PANTHER" id="PTHR33640">
    <property type="entry name" value="TRANSMEMBRANE PROTEIN"/>
    <property type="match status" value="1"/>
</dbReference>
<keyword evidence="2" id="KW-0472">Membrane</keyword>
<dbReference type="PANTHER" id="PTHR33640:SF34">
    <property type="entry name" value="PROTEIN, PUTATIVE-RELATED"/>
    <property type="match status" value="1"/>
</dbReference>
<organism evidence="3 4">
    <name type="scientific">Brassica cretica</name>
    <name type="common">Mustard</name>
    <dbReference type="NCBI Taxonomy" id="69181"/>
    <lineage>
        <taxon>Eukaryota</taxon>
        <taxon>Viridiplantae</taxon>
        <taxon>Streptophyta</taxon>
        <taxon>Embryophyta</taxon>
        <taxon>Tracheophyta</taxon>
        <taxon>Spermatophyta</taxon>
        <taxon>Magnoliopsida</taxon>
        <taxon>eudicotyledons</taxon>
        <taxon>Gunneridae</taxon>
        <taxon>Pentapetalae</taxon>
        <taxon>rosids</taxon>
        <taxon>malvids</taxon>
        <taxon>Brassicales</taxon>
        <taxon>Brassicaceae</taxon>
        <taxon>Brassiceae</taxon>
        <taxon>Brassica</taxon>
    </lineage>
</organism>
<feature type="region of interest" description="Disordered" evidence="1">
    <location>
        <begin position="433"/>
        <end position="456"/>
    </location>
</feature>
<protein>
    <submittedName>
        <fullName evidence="3">Uncharacterized protein</fullName>
    </submittedName>
</protein>